<reference evidence="9" key="1">
    <citation type="submission" date="2022-03" db="EMBL/GenBank/DDBJ databases">
        <authorList>
            <person name="Woo C.Y."/>
        </authorList>
    </citation>
    <scope>NUCLEOTIDE SEQUENCE</scope>
    <source>
        <strain evidence="9">CYS-02</strain>
    </source>
</reference>
<dbReference type="EMBL" id="JALGBI010000001">
    <property type="protein sequence ID" value="MCJ0763595.1"/>
    <property type="molecule type" value="Genomic_DNA"/>
</dbReference>
<dbReference type="GO" id="GO:0046872">
    <property type="term" value="F:metal ion binding"/>
    <property type="evidence" value="ECO:0007669"/>
    <property type="project" value="UniProtKB-KW"/>
</dbReference>
<evidence type="ECO:0000313" key="10">
    <source>
        <dbReference type="Proteomes" id="UP001139447"/>
    </source>
</evidence>
<dbReference type="InterPro" id="IPR009056">
    <property type="entry name" value="Cyt_c-like_dom"/>
</dbReference>
<dbReference type="Pfam" id="PF00034">
    <property type="entry name" value="Cytochrom_C"/>
    <property type="match status" value="1"/>
</dbReference>
<evidence type="ECO:0000256" key="5">
    <source>
        <dbReference type="ARBA" id="ARBA00023004"/>
    </source>
</evidence>
<dbReference type="RefSeq" id="WP_243306181.1">
    <property type="nucleotide sequence ID" value="NZ_JALGBI010000001.1"/>
</dbReference>
<dbReference type="PANTHER" id="PTHR11961">
    <property type="entry name" value="CYTOCHROME C"/>
    <property type="match status" value="1"/>
</dbReference>
<dbReference type="InterPro" id="IPR002327">
    <property type="entry name" value="Cyt_c_1A/1B"/>
</dbReference>
<name>A0A9X2ANB1_9BURK</name>
<keyword evidence="7" id="KW-0732">Signal</keyword>
<dbReference type="InterPro" id="IPR036909">
    <property type="entry name" value="Cyt_c-like_dom_sf"/>
</dbReference>
<dbReference type="PROSITE" id="PS51007">
    <property type="entry name" value="CYTC"/>
    <property type="match status" value="1"/>
</dbReference>
<keyword evidence="5 6" id="KW-0408">Iron</keyword>
<keyword evidence="3 6" id="KW-0479">Metal-binding</keyword>
<feature type="domain" description="Cytochrome c" evidence="8">
    <location>
        <begin position="25"/>
        <end position="123"/>
    </location>
</feature>
<evidence type="ECO:0000256" key="6">
    <source>
        <dbReference type="PROSITE-ProRule" id="PRU00433"/>
    </source>
</evidence>
<dbReference type="Proteomes" id="UP001139447">
    <property type="component" value="Unassembled WGS sequence"/>
</dbReference>
<evidence type="ECO:0000256" key="7">
    <source>
        <dbReference type="SAM" id="SignalP"/>
    </source>
</evidence>
<dbReference type="PRINTS" id="PR00604">
    <property type="entry name" value="CYTCHRMECIAB"/>
</dbReference>
<dbReference type="Gene3D" id="1.10.760.10">
    <property type="entry name" value="Cytochrome c-like domain"/>
    <property type="match status" value="1"/>
</dbReference>
<organism evidence="9 10">
    <name type="scientific">Variovorax terrae</name>
    <dbReference type="NCBI Taxonomy" id="2923278"/>
    <lineage>
        <taxon>Bacteria</taxon>
        <taxon>Pseudomonadati</taxon>
        <taxon>Pseudomonadota</taxon>
        <taxon>Betaproteobacteria</taxon>
        <taxon>Burkholderiales</taxon>
        <taxon>Comamonadaceae</taxon>
        <taxon>Variovorax</taxon>
    </lineage>
</organism>
<evidence type="ECO:0000256" key="1">
    <source>
        <dbReference type="ARBA" id="ARBA00022448"/>
    </source>
</evidence>
<evidence type="ECO:0000256" key="3">
    <source>
        <dbReference type="ARBA" id="ARBA00022723"/>
    </source>
</evidence>
<keyword evidence="4" id="KW-0249">Electron transport</keyword>
<keyword evidence="2 6" id="KW-0349">Heme</keyword>
<evidence type="ECO:0000256" key="4">
    <source>
        <dbReference type="ARBA" id="ARBA00022982"/>
    </source>
</evidence>
<accession>A0A9X2ANB1</accession>
<dbReference type="SUPFAM" id="SSF46626">
    <property type="entry name" value="Cytochrome c"/>
    <property type="match status" value="1"/>
</dbReference>
<gene>
    <name evidence="9" type="ORF">MMF98_10285</name>
</gene>
<dbReference type="AlphaFoldDB" id="A0A9X2ANB1"/>
<dbReference type="GO" id="GO:0009055">
    <property type="term" value="F:electron transfer activity"/>
    <property type="evidence" value="ECO:0007669"/>
    <property type="project" value="InterPro"/>
</dbReference>
<evidence type="ECO:0000313" key="9">
    <source>
        <dbReference type="EMBL" id="MCJ0763595.1"/>
    </source>
</evidence>
<evidence type="ECO:0000256" key="2">
    <source>
        <dbReference type="ARBA" id="ARBA00022617"/>
    </source>
</evidence>
<evidence type="ECO:0000259" key="8">
    <source>
        <dbReference type="PROSITE" id="PS51007"/>
    </source>
</evidence>
<dbReference type="GO" id="GO:0020037">
    <property type="term" value="F:heme binding"/>
    <property type="evidence" value="ECO:0007669"/>
    <property type="project" value="InterPro"/>
</dbReference>
<feature type="chain" id="PRO_5040750486" evidence="7">
    <location>
        <begin position="25"/>
        <end position="123"/>
    </location>
</feature>
<protein>
    <submittedName>
        <fullName evidence="9">C-type cytochrome</fullName>
    </submittedName>
</protein>
<keyword evidence="1" id="KW-0813">Transport</keyword>
<feature type="signal peptide" evidence="7">
    <location>
        <begin position="1"/>
        <end position="24"/>
    </location>
</feature>
<keyword evidence="10" id="KW-1185">Reference proteome</keyword>
<sequence>MSLTPSLQLLAAGALALAFHSGHAQDAAAGKTAFAQCAACHSIDGSNGAGPSLQGIDGRKAGIFPGFRYSRAMKAAGYAWDEKTLDAYLADPQKAIPGNVMPFSGVSDAKQRADLVAYLKTLK</sequence>
<comment type="caution">
    <text evidence="9">The sequence shown here is derived from an EMBL/GenBank/DDBJ whole genome shotgun (WGS) entry which is preliminary data.</text>
</comment>
<proteinExistence type="predicted"/>